<dbReference type="RefSeq" id="WP_108721322.1">
    <property type="nucleotide sequence ID" value="NZ_CP063356.2"/>
</dbReference>
<feature type="transmembrane region" description="Helical" evidence="1">
    <location>
        <begin position="824"/>
        <end position="841"/>
    </location>
</feature>
<dbReference type="KEGG" id="aia:AWH56_002490"/>
<dbReference type="InterPro" id="IPR027463">
    <property type="entry name" value="AcrB_DN_DC_subdom"/>
</dbReference>
<dbReference type="GO" id="GO:0042910">
    <property type="term" value="F:xenobiotic transmembrane transporter activity"/>
    <property type="evidence" value="ECO:0007669"/>
    <property type="project" value="TreeGrafter"/>
</dbReference>
<organism evidence="2 3">
    <name type="scientific">Anaerobacillus isosaccharinicus</name>
    <dbReference type="NCBI Taxonomy" id="1532552"/>
    <lineage>
        <taxon>Bacteria</taxon>
        <taxon>Bacillati</taxon>
        <taxon>Bacillota</taxon>
        <taxon>Bacilli</taxon>
        <taxon>Bacillales</taxon>
        <taxon>Bacillaceae</taxon>
        <taxon>Anaerobacillus</taxon>
    </lineage>
</organism>
<feature type="transmembrane region" description="Helical" evidence="1">
    <location>
        <begin position="750"/>
        <end position="770"/>
    </location>
</feature>
<feature type="transmembrane region" description="Helical" evidence="1">
    <location>
        <begin position="246"/>
        <end position="266"/>
    </location>
</feature>
<dbReference type="SUPFAM" id="SSF82714">
    <property type="entry name" value="Multidrug efflux transporter AcrB TolC docking domain, DN and DC subdomains"/>
    <property type="match status" value="1"/>
</dbReference>
<dbReference type="OrthoDB" id="9757876at2"/>
<keyword evidence="1" id="KW-0472">Membrane</keyword>
<sequence length="905" mass="99888">MNGFENQLSGVHHISTQQFSTDQPYEFYMTITEGQMQEMSEFARKIVKPRLEALPEVREVGLEGIEKTEIIVELDVDKLKEAGVPHQMVMQSIQQLNIDTSVATLEREVGKPIVRWTTSMTNLEDIKNIEIPTALGNKLIGDLAKIYEEKNMASSVGGNNGTRDFIFVQIGRMKDVTQVEMAAAVRKEIEKIREEGLVKDFQFEELVAQADYVTNSIDGLSKNVLIGGLIALFVLILFLKNIRATIIIGLSIPISILLTFVAMYFFEYSFNMLTLIGLGLGIGMMVDSSIVILESIYRKKEEGLKKLEAVIAGVKEVATAVLASMLTTIVVFVPIGLLGGEMGQFMIILSMIVVITLVSSVVVAFTLIPTLSENFLKLRGKKKEHGEGSIVARYGQLVTWITKKKRNRYGMVALFMAIFISSLLLITKIPMTVMPDVLNRYAEVMVQLESGLTPAEREEVATKINENLATVADVENNLIMDNIGLFYILINMTPEENATMEQSEVNEAISRGIRELEDDYPIIGLGTADFSGLSLPVSIEIKGDDLETLSKTSKELMSELATVEGLVGITSSANKKMTEQLINFKTKSMEEDGVTSSQLFAQFQEWSVRLPVGELKQEVTTPIFVTTSVNINNKQDLLKQEILTVNGAKELATYIELMEVEVPTEIARKDGERIVTVMADIEGRDLGSINRDIEQLLSNFEGPAGYTIKTGGSLEEQKEMQQDMIMILAIAIFLVYVVMTVQFNSFIHPIIVMSVIPMTITGALLGLLLTQSELSILSGMGMVFLIGIVLNNAILLIDRTKQLRGLGYETGAAMVEAGKNRLRPIFMTTLTTVGGMLPLAISSGAASNYQSPLAIVIISGLLFATLITLVLIPSVYLLFEDVKRGVNRLFGRKSSRRQNSEAKVL</sequence>
<keyword evidence="3" id="KW-1185">Reference proteome</keyword>
<dbReference type="Proteomes" id="UP000180175">
    <property type="component" value="Chromosome"/>
</dbReference>
<protein>
    <submittedName>
        <fullName evidence="2">Efflux RND transporter permease subunit</fullName>
    </submittedName>
</protein>
<evidence type="ECO:0000313" key="3">
    <source>
        <dbReference type="Proteomes" id="UP000180175"/>
    </source>
</evidence>
<reference evidence="2 3" key="1">
    <citation type="journal article" date="2017" name="Genome Announc.">
        <title>Draft Genome Sequences of Four Alkaliphilic Bacteria Belonging to the Anaerobacillus Genus.</title>
        <authorList>
            <person name="Bassil N.M."/>
            <person name="Lloyd J.R."/>
        </authorList>
    </citation>
    <scope>NUCLEOTIDE SEQUENCE [LARGE SCALE GENOMIC DNA]</scope>
    <source>
        <strain evidence="2 3">NB2006</strain>
    </source>
</reference>
<keyword evidence="1" id="KW-0812">Transmembrane</keyword>
<keyword evidence="1" id="KW-1133">Transmembrane helix</keyword>
<dbReference type="Gene3D" id="3.30.70.1320">
    <property type="entry name" value="Multidrug efflux transporter AcrB pore domain like"/>
    <property type="match status" value="1"/>
</dbReference>
<dbReference type="GO" id="GO:0005886">
    <property type="term" value="C:plasma membrane"/>
    <property type="evidence" value="ECO:0007669"/>
    <property type="project" value="TreeGrafter"/>
</dbReference>
<dbReference type="SUPFAM" id="SSF82866">
    <property type="entry name" value="Multidrug efflux transporter AcrB transmembrane domain"/>
    <property type="match status" value="2"/>
</dbReference>
<feature type="transmembrane region" description="Helical" evidence="1">
    <location>
        <begin position="317"/>
        <end position="339"/>
    </location>
</feature>
<feature type="transmembrane region" description="Helical" evidence="1">
    <location>
        <begin position="776"/>
        <end position="797"/>
    </location>
</feature>
<feature type="transmembrane region" description="Helical" evidence="1">
    <location>
        <begin position="220"/>
        <end position="239"/>
    </location>
</feature>
<dbReference type="Gene3D" id="3.30.2090.10">
    <property type="entry name" value="Multidrug efflux transporter AcrB TolC docking domain, DN and DC subdomains"/>
    <property type="match status" value="2"/>
</dbReference>
<proteinExistence type="predicted"/>
<dbReference type="Gene3D" id="3.30.70.1440">
    <property type="entry name" value="Multidrug efflux transporter AcrB pore domain"/>
    <property type="match status" value="1"/>
</dbReference>
<dbReference type="InterPro" id="IPR001036">
    <property type="entry name" value="Acrflvin-R"/>
</dbReference>
<dbReference type="Gene3D" id="3.30.70.1430">
    <property type="entry name" value="Multidrug efflux transporter AcrB pore domain"/>
    <property type="match status" value="2"/>
</dbReference>
<dbReference type="Pfam" id="PF00873">
    <property type="entry name" value="ACR_tran"/>
    <property type="match status" value="1"/>
</dbReference>
<feature type="transmembrane region" description="Helical" evidence="1">
    <location>
        <begin position="345"/>
        <end position="371"/>
    </location>
</feature>
<dbReference type="PRINTS" id="PR00702">
    <property type="entry name" value="ACRIFLAVINRP"/>
</dbReference>
<evidence type="ECO:0000256" key="1">
    <source>
        <dbReference type="SAM" id="Phobius"/>
    </source>
</evidence>
<dbReference type="EMBL" id="CP063356">
    <property type="protein sequence ID" value="QOY36569.1"/>
    <property type="molecule type" value="Genomic_DNA"/>
</dbReference>
<dbReference type="Gene3D" id="1.20.1640.10">
    <property type="entry name" value="Multidrug efflux transporter AcrB transmembrane domain"/>
    <property type="match status" value="2"/>
</dbReference>
<gene>
    <name evidence="2" type="ORF">AWH56_002490</name>
</gene>
<reference evidence="2 3" key="2">
    <citation type="journal article" date="2019" name="Int. J. Syst. Evol. Microbiol.">
        <title>Anaerobacillus isosaccharinicus sp. nov., an alkaliphilic bacterium which degrades isosaccharinic acid.</title>
        <authorList>
            <person name="Bassil N.M."/>
            <person name="Lloyd J.R."/>
        </authorList>
    </citation>
    <scope>NUCLEOTIDE SEQUENCE [LARGE SCALE GENOMIC DNA]</scope>
    <source>
        <strain evidence="2 3">NB2006</strain>
    </source>
</reference>
<dbReference type="PANTHER" id="PTHR32063">
    <property type="match status" value="1"/>
</dbReference>
<dbReference type="AlphaFoldDB" id="A0A7S7L8T2"/>
<feature type="transmembrane region" description="Helical" evidence="1">
    <location>
        <begin position="409"/>
        <end position="426"/>
    </location>
</feature>
<feature type="transmembrane region" description="Helical" evidence="1">
    <location>
        <begin position="724"/>
        <end position="743"/>
    </location>
</feature>
<accession>A0A7S7L8T2</accession>
<evidence type="ECO:0000313" key="2">
    <source>
        <dbReference type="EMBL" id="QOY36569.1"/>
    </source>
</evidence>
<dbReference type="PANTHER" id="PTHR32063:SF0">
    <property type="entry name" value="SWARMING MOTILITY PROTEIN SWRC"/>
    <property type="match status" value="1"/>
</dbReference>
<name>A0A7S7L8T2_9BACI</name>
<feature type="transmembrane region" description="Helical" evidence="1">
    <location>
        <begin position="853"/>
        <end position="879"/>
    </location>
</feature>
<feature type="transmembrane region" description="Helical" evidence="1">
    <location>
        <begin position="272"/>
        <end position="296"/>
    </location>
</feature>